<dbReference type="Proteomes" id="UP001140234">
    <property type="component" value="Unassembled WGS sequence"/>
</dbReference>
<comment type="caution">
    <text evidence="1">The sequence shown here is derived from an EMBL/GenBank/DDBJ whole genome shotgun (WGS) entry which is preliminary data.</text>
</comment>
<protein>
    <submittedName>
        <fullName evidence="1">Uncharacterized protein</fullName>
    </submittedName>
</protein>
<evidence type="ECO:0000313" key="1">
    <source>
        <dbReference type="EMBL" id="KAJ2770003.1"/>
    </source>
</evidence>
<gene>
    <name evidence="1" type="ORF">IWQ57_002857</name>
</gene>
<dbReference type="EMBL" id="JANBUJ010000819">
    <property type="protein sequence ID" value="KAJ2770003.1"/>
    <property type="molecule type" value="Genomic_DNA"/>
</dbReference>
<accession>A0ACC1JYI3</accession>
<organism evidence="1 2">
    <name type="scientific">Coemansia nantahalensis</name>
    <dbReference type="NCBI Taxonomy" id="2789366"/>
    <lineage>
        <taxon>Eukaryota</taxon>
        <taxon>Fungi</taxon>
        <taxon>Fungi incertae sedis</taxon>
        <taxon>Zoopagomycota</taxon>
        <taxon>Kickxellomycotina</taxon>
        <taxon>Kickxellomycetes</taxon>
        <taxon>Kickxellales</taxon>
        <taxon>Kickxellaceae</taxon>
        <taxon>Coemansia</taxon>
    </lineage>
</organism>
<keyword evidence="2" id="KW-1185">Reference proteome</keyword>
<sequence>MDSEISPEVLAVLRKDPLRQALTGAAVRGFQMAKVLADNKAAITSLDYDVAGTRCLTTSHDESLRIYDCDRGAREQVSYSKKYGCNLAQFTAQPGCAAYASTKINDTIRYLSCDTNQYIRYFVGHKGPVTSLQRSPDQGSSTLLSASMDESLRIWDLEQVEPVCTIQPTGARAVADGGIVAAYDLSGAVVAAVVGSSEIKLFDAREMSRGPFLSSAIDPPVARGVAVAGVKFVPPVGDHLLLVLTDGSILVHDAATLAPLARLSAALPGTAADGSMSAPVFERMRQAFLGQSVTATPDGKSVIAGCADGSVVFWDLGRAVAQASHVAGAAEQRLPATVAPDGAWNGSHDGPVGVCAFNPLLMECATGSRSLAFWTAL</sequence>
<proteinExistence type="predicted"/>
<evidence type="ECO:0000313" key="2">
    <source>
        <dbReference type="Proteomes" id="UP001140234"/>
    </source>
</evidence>
<reference evidence="1" key="1">
    <citation type="submission" date="2022-07" db="EMBL/GenBank/DDBJ databases">
        <title>Phylogenomic reconstructions and comparative analyses of Kickxellomycotina fungi.</title>
        <authorList>
            <person name="Reynolds N.K."/>
            <person name="Stajich J.E."/>
            <person name="Barry K."/>
            <person name="Grigoriev I.V."/>
            <person name="Crous P."/>
            <person name="Smith M.E."/>
        </authorList>
    </citation>
    <scope>NUCLEOTIDE SEQUENCE</scope>
    <source>
        <strain evidence="1">CBS 109366</strain>
    </source>
</reference>
<name>A0ACC1JYI3_9FUNG</name>